<dbReference type="EMBL" id="FOZL01000001">
    <property type="protein sequence ID" value="SFS09857.1"/>
    <property type="molecule type" value="Genomic_DNA"/>
</dbReference>
<sequence length="37" mass="4098">MSAPHGDHFIEKHWGFGLILFGIIFVTLLVSFAPVIS</sequence>
<keyword evidence="1" id="KW-0812">Transmembrane</keyword>
<name>A0A1I6M2A9_9BACT</name>
<keyword evidence="1" id="KW-0472">Membrane</keyword>
<organism evidence="2 3">
    <name type="scientific">Granulicella pectinivorans</name>
    <dbReference type="NCBI Taxonomy" id="474950"/>
    <lineage>
        <taxon>Bacteria</taxon>
        <taxon>Pseudomonadati</taxon>
        <taxon>Acidobacteriota</taxon>
        <taxon>Terriglobia</taxon>
        <taxon>Terriglobales</taxon>
        <taxon>Acidobacteriaceae</taxon>
        <taxon>Granulicella</taxon>
    </lineage>
</organism>
<evidence type="ECO:0000313" key="2">
    <source>
        <dbReference type="EMBL" id="SFS09857.1"/>
    </source>
</evidence>
<evidence type="ECO:0000256" key="1">
    <source>
        <dbReference type="SAM" id="Phobius"/>
    </source>
</evidence>
<proteinExistence type="predicted"/>
<dbReference type="AlphaFoldDB" id="A0A1I6M2A9"/>
<gene>
    <name evidence="2" type="ORF">SAMN05421771_1709</name>
</gene>
<reference evidence="2 3" key="1">
    <citation type="submission" date="2016-10" db="EMBL/GenBank/DDBJ databases">
        <authorList>
            <person name="de Groot N.N."/>
        </authorList>
    </citation>
    <scope>NUCLEOTIDE SEQUENCE [LARGE SCALE GENOMIC DNA]</scope>
    <source>
        <strain evidence="2 3">DSM 21001</strain>
    </source>
</reference>
<evidence type="ECO:0000313" key="3">
    <source>
        <dbReference type="Proteomes" id="UP000199024"/>
    </source>
</evidence>
<keyword evidence="3" id="KW-1185">Reference proteome</keyword>
<keyword evidence="1" id="KW-1133">Transmembrane helix</keyword>
<dbReference type="Proteomes" id="UP000199024">
    <property type="component" value="Unassembled WGS sequence"/>
</dbReference>
<accession>A0A1I6M2A9</accession>
<feature type="transmembrane region" description="Helical" evidence="1">
    <location>
        <begin position="14"/>
        <end position="36"/>
    </location>
</feature>
<protein>
    <submittedName>
        <fullName evidence="2">Uncharacterized protein</fullName>
    </submittedName>
</protein>